<dbReference type="EMBL" id="VXIV02000502">
    <property type="protein sequence ID" value="KAF6037871.1"/>
    <property type="molecule type" value="Genomic_DNA"/>
</dbReference>
<feature type="region of interest" description="Disordered" evidence="1">
    <location>
        <begin position="1"/>
        <end position="32"/>
    </location>
</feature>
<feature type="region of interest" description="Disordered" evidence="1">
    <location>
        <begin position="66"/>
        <end position="93"/>
    </location>
</feature>
<reference evidence="2" key="1">
    <citation type="submission" date="2020-06" db="EMBL/GenBank/DDBJ databases">
        <title>Draft genome of Bugula neritina, a colonial animal packing powerful symbionts and potential medicines.</title>
        <authorList>
            <person name="Rayko M."/>
        </authorList>
    </citation>
    <scope>NUCLEOTIDE SEQUENCE [LARGE SCALE GENOMIC DNA]</scope>
    <source>
        <strain evidence="2">Kwan_BN1</strain>
    </source>
</reference>
<proteinExistence type="predicted"/>
<sequence>MVQEPPEAPEAPEVPEIPDWIRQGRRHGSTPKLDKAFSDYYRAHQNLFRAVTAYRLQQFRPQTHYAAQPHALPTPHKRAPLPPQQPHYTTVRG</sequence>
<evidence type="ECO:0000256" key="1">
    <source>
        <dbReference type="SAM" id="MobiDB-lite"/>
    </source>
</evidence>
<organism evidence="2 3">
    <name type="scientific">Bugula neritina</name>
    <name type="common">Brown bryozoan</name>
    <name type="synonym">Sertularia neritina</name>
    <dbReference type="NCBI Taxonomy" id="10212"/>
    <lineage>
        <taxon>Eukaryota</taxon>
        <taxon>Metazoa</taxon>
        <taxon>Spiralia</taxon>
        <taxon>Lophotrochozoa</taxon>
        <taxon>Bryozoa</taxon>
        <taxon>Gymnolaemata</taxon>
        <taxon>Cheilostomatida</taxon>
        <taxon>Flustrina</taxon>
        <taxon>Buguloidea</taxon>
        <taxon>Bugulidae</taxon>
        <taxon>Bugula</taxon>
    </lineage>
</organism>
<evidence type="ECO:0000313" key="3">
    <source>
        <dbReference type="Proteomes" id="UP000593567"/>
    </source>
</evidence>
<dbReference type="Proteomes" id="UP000593567">
    <property type="component" value="Unassembled WGS sequence"/>
</dbReference>
<gene>
    <name evidence="2" type="ORF">EB796_003818</name>
</gene>
<dbReference type="AlphaFoldDB" id="A0A7J7KIW8"/>
<comment type="caution">
    <text evidence="2">The sequence shown here is derived from an EMBL/GenBank/DDBJ whole genome shotgun (WGS) entry which is preliminary data.</text>
</comment>
<evidence type="ECO:0000313" key="2">
    <source>
        <dbReference type="EMBL" id="KAF6037871.1"/>
    </source>
</evidence>
<name>A0A7J7KIW8_BUGNE</name>
<protein>
    <submittedName>
        <fullName evidence="2">Uncharacterized protein</fullName>
    </submittedName>
</protein>
<keyword evidence="3" id="KW-1185">Reference proteome</keyword>
<accession>A0A7J7KIW8</accession>